<reference evidence="3 4" key="1">
    <citation type="submission" date="2020-04" db="EMBL/GenBank/DDBJ databases">
        <title>Enterovirga sp. isolate from soil.</title>
        <authorList>
            <person name="Chea S."/>
            <person name="Kim D.-U."/>
        </authorList>
    </citation>
    <scope>NUCLEOTIDE SEQUENCE [LARGE SCALE GENOMIC DNA]</scope>
    <source>
        <strain evidence="3 4">DB1703</strain>
    </source>
</reference>
<keyword evidence="2" id="KW-1133">Transmembrane helix</keyword>
<feature type="compositionally biased region" description="Pro residues" evidence="1">
    <location>
        <begin position="162"/>
        <end position="188"/>
    </location>
</feature>
<organism evidence="3 4">
    <name type="scientific">Enterovirga aerilata</name>
    <dbReference type="NCBI Taxonomy" id="2730920"/>
    <lineage>
        <taxon>Bacteria</taxon>
        <taxon>Pseudomonadati</taxon>
        <taxon>Pseudomonadota</taxon>
        <taxon>Alphaproteobacteria</taxon>
        <taxon>Hyphomicrobiales</taxon>
        <taxon>Methylobacteriaceae</taxon>
        <taxon>Enterovirga</taxon>
    </lineage>
</organism>
<sequence length="385" mass="41095">MADYYSLLAKLLDGLPDATAATRQGVYDRARRALSDQLRSVTPPLTEAEIQREGHSLETAIAQLEARYESGADPGPGAVRPAPEPDAELRPEPVAIRRGGRRQRPTALLAVLVALAVPVAVLAWLWRDQPRSAPEPAPEAAAPAAPAPQADNKFPERVGGAPPGPQPSRPASPPAQPAAPAAPAPQAVPAPAAGQGEISVAQRALIFEENPSDPQQPIITTGRALWRLDAVNAGQGMPLETVIRGTVELPQAGLTLNILIRRNLDPALPASHTIELTFANTSVNGAPPRVVRDVALPMMRPEETIRGVPVAGLPVPVKENVFLIGLSDLRGDVDRNTELLLRRNWMELPIRFSSGQKAALLFDKGVSGERVFLDAFRQWGQLPAQ</sequence>
<feature type="region of interest" description="Disordered" evidence="1">
    <location>
        <begin position="131"/>
        <end position="195"/>
    </location>
</feature>
<feature type="compositionally biased region" description="Low complexity" evidence="1">
    <location>
        <begin position="138"/>
        <end position="148"/>
    </location>
</feature>
<dbReference type="GO" id="GO:0016301">
    <property type="term" value="F:kinase activity"/>
    <property type="evidence" value="ECO:0007669"/>
    <property type="project" value="UniProtKB-KW"/>
</dbReference>
<accession>A0A849ICP2</accession>
<protein>
    <submittedName>
        <fullName evidence="3">Histidine kinase</fullName>
    </submittedName>
</protein>
<comment type="caution">
    <text evidence="3">The sequence shown here is derived from an EMBL/GenBank/DDBJ whole genome shotgun (WGS) entry which is preliminary data.</text>
</comment>
<keyword evidence="2" id="KW-0812">Transmembrane</keyword>
<gene>
    <name evidence="3" type="ORF">HJG44_16655</name>
</gene>
<evidence type="ECO:0000313" key="4">
    <source>
        <dbReference type="Proteomes" id="UP000564885"/>
    </source>
</evidence>
<evidence type="ECO:0000313" key="3">
    <source>
        <dbReference type="EMBL" id="NNM74015.1"/>
    </source>
</evidence>
<name>A0A849ICP2_9HYPH</name>
<keyword evidence="3" id="KW-0418">Kinase</keyword>
<dbReference type="RefSeq" id="WP_171219446.1">
    <property type="nucleotide sequence ID" value="NZ_JABEPP010000004.1"/>
</dbReference>
<dbReference type="EMBL" id="JABEPP010000004">
    <property type="protein sequence ID" value="NNM74015.1"/>
    <property type="molecule type" value="Genomic_DNA"/>
</dbReference>
<feature type="transmembrane region" description="Helical" evidence="2">
    <location>
        <begin position="107"/>
        <end position="126"/>
    </location>
</feature>
<feature type="region of interest" description="Disordered" evidence="1">
    <location>
        <begin position="69"/>
        <end position="101"/>
    </location>
</feature>
<dbReference type="Proteomes" id="UP000564885">
    <property type="component" value="Unassembled WGS sequence"/>
</dbReference>
<keyword evidence="4" id="KW-1185">Reference proteome</keyword>
<dbReference type="AlphaFoldDB" id="A0A849ICP2"/>
<keyword evidence="2" id="KW-0472">Membrane</keyword>
<evidence type="ECO:0000256" key="1">
    <source>
        <dbReference type="SAM" id="MobiDB-lite"/>
    </source>
</evidence>
<evidence type="ECO:0000256" key="2">
    <source>
        <dbReference type="SAM" id="Phobius"/>
    </source>
</evidence>
<proteinExistence type="predicted"/>
<keyword evidence="3" id="KW-0808">Transferase</keyword>